<dbReference type="InterPro" id="IPR028082">
    <property type="entry name" value="Peripla_BP_I"/>
</dbReference>
<dbReference type="SUPFAM" id="SSF47413">
    <property type="entry name" value="lambda repressor-like DNA-binding domains"/>
    <property type="match status" value="1"/>
</dbReference>
<dbReference type="SMART" id="SM00354">
    <property type="entry name" value="HTH_LACI"/>
    <property type="match status" value="1"/>
</dbReference>
<dbReference type="GO" id="GO:0000976">
    <property type="term" value="F:transcription cis-regulatory region binding"/>
    <property type="evidence" value="ECO:0007669"/>
    <property type="project" value="TreeGrafter"/>
</dbReference>
<organism evidence="6 7">
    <name type="scientific">Terrabacter aerolatus</name>
    <dbReference type="NCBI Taxonomy" id="422442"/>
    <lineage>
        <taxon>Bacteria</taxon>
        <taxon>Bacillati</taxon>
        <taxon>Actinomycetota</taxon>
        <taxon>Actinomycetes</taxon>
        <taxon>Micrococcales</taxon>
        <taxon>Intrasporangiaceae</taxon>
        <taxon>Terrabacter</taxon>
    </lineage>
</organism>
<reference evidence="6 7" key="1">
    <citation type="submission" date="2019-07" db="EMBL/GenBank/DDBJ databases">
        <title>Whole genome shotgun sequence of Terrabacter aerolatus NBRC 106305.</title>
        <authorList>
            <person name="Hosoyama A."/>
            <person name="Uohara A."/>
            <person name="Ohji S."/>
            <person name="Ichikawa N."/>
        </authorList>
    </citation>
    <scope>NUCLEOTIDE SEQUENCE [LARGE SCALE GENOMIC DNA]</scope>
    <source>
        <strain evidence="6 7">NBRC 106305</strain>
    </source>
</reference>
<evidence type="ECO:0000256" key="2">
    <source>
        <dbReference type="ARBA" id="ARBA00023015"/>
    </source>
</evidence>
<comment type="caution">
    <text evidence="6">The sequence shown here is derived from an EMBL/GenBank/DDBJ whole genome shotgun (WGS) entry which is preliminary data.</text>
</comment>
<sequence length="340" mass="35405">MEHVAARAGVSRALVSIVFRGVAGASEATRERVLAAARELDYRPDTRASRLGSSRTRTLGVAFSVGHAFHGDLLESLYTHADGAGYELVLSGVTPSRSEEAAVETLLAERCEGIVLLGSSQGAGRIESLAARVPVVSVLRPVPGGGVGVVRTDDAAGLRLSVEHLRGLGHRRIALLDGGRTAGAAERRRGYRTAMRRSPALTEMVLPGGVSELEGADAARSFLALGARGRPTAVAAFNDRCAIGFVDVVRQAGLRVPRDVSVVGFDDITEAGYPHVSLTTVHQDAERLGSETVRTLADRLDRGPAGPASPPPVVVEPVVVEPSLVVRASTAPPASRGASS</sequence>
<evidence type="ECO:0000256" key="3">
    <source>
        <dbReference type="ARBA" id="ARBA00023125"/>
    </source>
</evidence>
<protein>
    <submittedName>
        <fullName evidence="6">LacI family transcriptional regulator</fullName>
    </submittedName>
</protein>
<dbReference type="EMBL" id="BJYX01000001">
    <property type="protein sequence ID" value="GEO28435.1"/>
    <property type="molecule type" value="Genomic_DNA"/>
</dbReference>
<dbReference type="Proteomes" id="UP000321534">
    <property type="component" value="Unassembled WGS sequence"/>
</dbReference>
<dbReference type="InterPro" id="IPR046335">
    <property type="entry name" value="LacI/GalR-like_sensor"/>
</dbReference>
<evidence type="ECO:0000256" key="4">
    <source>
        <dbReference type="ARBA" id="ARBA00023163"/>
    </source>
</evidence>
<evidence type="ECO:0000259" key="5">
    <source>
        <dbReference type="PROSITE" id="PS50932"/>
    </source>
</evidence>
<dbReference type="Pfam" id="PF00356">
    <property type="entry name" value="LacI"/>
    <property type="match status" value="1"/>
</dbReference>
<name>A0A512CW69_9MICO</name>
<dbReference type="InterPro" id="IPR010982">
    <property type="entry name" value="Lambda_DNA-bd_dom_sf"/>
</dbReference>
<dbReference type="PROSITE" id="PS50932">
    <property type="entry name" value="HTH_LACI_2"/>
    <property type="match status" value="1"/>
</dbReference>
<dbReference type="AlphaFoldDB" id="A0A512CW69"/>
<accession>A0A512CW69</accession>
<dbReference type="PANTHER" id="PTHR30146:SF148">
    <property type="entry name" value="HTH-TYPE TRANSCRIPTIONAL REPRESSOR PURR-RELATED"/>
    <property type="match status" value="1"/>
</dbReference>
<keyword evidence="2" id="KW-0805">Transcription regulation</keyword>
<dbReference type="PANTHER" id="PTHR30146">
    <property type="entry name" value="LACI-RELATED TRANSCRIPTIONAL REPRESSOR"/>
    <property type="match status" value="1"/>
</dbReference>
<keyword evidence="3" id="KW-0238">DNA-binding</keyword>
<keyword evidence="4" id="KW-0804">Transcription</keyword>
<dbReference type="CDD" id="cd06267">
    <property type="entry name" value="PBP1_LacI_sugar_binding-like"/>
    <property type="match status" value="1"/>
</dbReference>
<gene>
    <name evidence="6" type="ORF">TAE01_02450</name>
</gene>
<evidence type="ECO:0000313" key="6">
    <source>
        <dbReference type="EMBL" id="GEO28435.1"/>
    </source>
</evidence>
<dbReference type="SUPFAM" id="SSF53822">
    <property type="entry name" value="Periplasmic binding protein-like I"/>
    <property type="match status" value="1"/>
</dbReference>
<dbReference type="GO" id="GO:0003700">
    <property type="term" value="F:DNA-binding transcription factor activity"/>
    <property type="evidence" value="ECO:0007669"/>
    <property type="project" value="TreeGrafter"/>
</dbReference>
<feature type="domain" description="HTH lacI-type" evidence="5">
    <location>
        <begin position="1"/>
        <end position="53"/>
    </location>
</feature>
<dbReference type="InterPro" id="IPR000843">
    <property type="entry name" value="HTH_LacI"/>
</dbReference>
<dbReference type="Gene3D" id="3.40.50.2300">
    <property type="match status" value="2"/>
</dbReference>
<proteinExistence type="predicted"/>
<evidence type="ECO:0000313" key="7">
    <source>
        <dbReference type="Proteomes" id="UP000321534"/>
    </source>
</evidence>
<dbReference type="Gene3D" id="1.10.260.40">
    <property type="entry name" value="lambda repressor-like DNA-binding domains"/>
    <property type="match status" value="1"/>
</dbReference>
<evidence type="ECO:0000256" key="1">
    <source>
        <dbReference type="ARBA" id="ARBA00022491"/>
    </source>
</evidence>
<dbReference type="Pfam" id="PF13377">
    <property type="entry name" value="Peripla_BP_3"/>
    <property type="match status" value="1"/>
</dbReference>
<keyword evidence="1" id="KW-0678">Repressor</keyword>
<keyword evidence="7" id="KW-1185">Reference proteome</keyword>
<dbReference type="CDD" id="cd01392">
    <property type="entry name" value="HTH_LacI"/>
    <property type="match status" value="1"/>
</dbReference>